<comment type="caution">
    <text evidence="1">The sequence shown here is derived from an EMBL/GenBank/DDBJ whole genome shotgun (WGS) entry which is preliminary data.</text>
</comment>
<accession>A0ACC1PFM8</accession>
<name>A0ACC1PFM8_9PEZI</name>
<evidence type="ECO:0000313" key="1">
    <source>
        <dbReference type="EMBL" id="KAJ2991173.1"/>
    </source>
</evidence>
<reference evidence="1" key="1">
    <citation type="submission" date="2022-10" db="EMBL/GenBank/DDBJ databases">
        <title>Genome Sequence of Xylaria curta.</title>
        <authorList>
            <person name="Buettner E."/>
        </authorList>
    </citation>
    <scope>NUCLEOTIDE SEQUENCE</scope>
    <source>
        <strain evidence="1">Babe10</strain>
    </source>
</reference>
<sequence length="562" mass="62108">MNHSFDGHGLSREQLEAKAEAAALADQLDGNPSQHRGAPPKPSRSDEACDWRGDPPDPELDDLAQACEENQQPSRTVDTCDWRGDEPEQPDDDLGRICPPDNQAQQSGGRDKPGDEDDFIRMPIPQAPKVAEIPEILEPVDDSKTQDQKHDSEPSSKALAQDAKKLEVTKKPKKKAHAVNIAGPSETPPKEQAAANESPGEGKTHSPWVDSLEHMPAAMMEKVNMGVKQTLEAASRVLTPSSHKESHSNEPSGTGSGEKGSGLAPVSAARPHSDLYVPRSAQPPTESPREENRRGDNRNREREKIKSEKKAQREARRKARQEKNKERKERRREIKERQRKERQWKKTAKRGGELPPQLLQGLRTTPGSKVPYHPKCSICTKSAASIISSKKRNPKCAICAKASEQESVGEYLKSLGFNLEDLPSVDDLLRGIRNQFAKDNETAESSRTGDQASGDEDLMQHIALHIRDFTTDGRERVLRGHKCNKKSQPGRSDRHGLDGNRDSPTATDGEQSISSSSRSLYPSAVPIPSEIDWWVQALSSGESRSSPYRPSSPPRVITPLQR</sequence>
<dbReference type="Proteomes" id="UP001143856">
    <property type="component" value="Unassembled WGS sequence"/>
</dbReference>
<dbReference type="EMBL" id="JAPDGR010000350">
    <property type="protein sequence ID" value="KAJ2991173.1"/>
    <property type="molecule type" value="Genomic_DNA"/>
</dbReference>
<protein>
    <submittedName>
        <fullName evidence="1">Uncharacterized protein</fullName>
    </submittedName>
</protein>
<proteinExistence type="predicted"/>
<keyword evidence="2" id="KW-1185">Reference proteome</keyword>
<gene>
    <name evidence="1" type="ORF">NUW58_g2614</name>
</gene>
<evidence type="ECO:0000313" key="2">
    <source>
        <dbReference type="Proteomes" id="UP001143856"/>
    </source>
</evidence>
<organism evidence="1 2">
    <name type="scientific">Xylaria curta</name>
    <dbReference type="NCBI Taxonomy" id="42375"/>
    <lineage>
        <taxon>Eukaryota</taxon>
        <taxon>Fungi</taxon>
        <taxon>Dikarya</taxon>
        <taxon>Ascomycota</taxon>
        <taxon>Pezizomycotina</taxon>
        <taxon>Sordariomycetes</taxon>
        <taxon>Xylariomycetidae</taxon>
        <taxon>Xylariales</taxon>
        <taxon>Xylariaceae</taxon>
        <taxon>Xylaria</taxon>
    </lineage>
</organism>